<dbReference type="InterPro" id="IPR002048">
    <property type="entry name" value="EF_hand_dom"/>
</dbReference>
<dbReference type="EMBL" id="CAUYUJ010019861">
    <property type="protein sequence ID" value="CAK0894216.1"/>
    <property type="molecule type" value="Genomic_DNA"/>
</dbReference>
<feature type="domain" description="EF-hand" evidence="1">
    <location>
        <begin position="31"/>
        <end position="66"/>
    </location>
</feature>
<reference evidence="2" key="1">
    <citation type="submission" date="2023-10" db="EMBL/GenBank/DDBJ databases">
        <authorList>
            <person name="Chen Y."/>
            <person name="Shah S."/>
            <person name="Dougan E. K."/>
            <person name="Thang M."/>
            <person name="Chan C."/>
        </authorList>
    </citation>
    <scope>NUCLEOTIDE SEQUENCE [LARGE SCALE GENOMIC DNA]</scope>
</reference>
<keyword evidence="3" id="KW-1185">Reference proteome</keyword>
<evidence type="ECO:0000313" key="3">
    <source>
        <dbReference type="Proteomes" id="UP001189429"/>
    </source>
</evidence>
<proteinExistence type="predicted"/>
<sequence length="118" mass="13852">MRLLTFDEAFCITPEESELRRLAKKYNVSLFEVERCKIMFDELDENRSGRIRKQEFDKVLCRCGNIPRDIGLSASRRHSLWLLADSNLDGSIDFEEFLIFNVNYVAPGAEGFADYYRR</sequence>
<evidence type="ECO:0000259" key="1">
    <source>
        <dbReference type="PROSITE" id="PS50222"/>
    </source>
</evidence>
<accession>A0ABN9X8V4</accession>
<protein>
    <recommendedName>
        <fullName evidence="1">EF-hand domain-containing protein</fullName>
    </recommendedName>
</protein>
<name>A0ABN9X8V4_9DINO</name>
<dbReference type="PROSITE" id="PS50222">
    <property type="entry name" value="EF_HAND_2"/>
    <property type="match status" value="1"/>
</dbReference>
<gene>
    <name evidence="2" type="ORF">PCOR1329_LOCUS73309</name>
</gene>
<dbReference type="SUPFAM" id="SSF47473">
    <property type="entry name" value="EF-hand"/>
    <property type="match status" value="1"/>
</dbReference>
<comment type="caution">
    <text evidence="2">The sequence shown here is derived from an EMBL/GenBank/DDBJ whole genome shotgun (WGS) entry which is preliminary data.</text>
</comment>
<evidence type="ECO:0000313" key="2">
    <source>
        <dbReference type="EMBL" id="CAK0894216.1"/>
    </source>
</evidence>
<dbReference type="Proteomes" id="UP001189429">
    <property type="component" value="Unassembled WGS sequence"/>
</dbReference>
<organism evidence="2 3">
    <name type="scientific">Prorocentrum cordatum</name>
    <dbReference type="NCBI Taxonomy" id="2364126"/>
    <lineage>
        <taxon>Eukaryota</taxon>
        <taxon>Sar</taxon>
        <taxon>Alveolata</taxon>
        <taxon>Dinophyceae</taxon>
        <taxon>Prorocentrales</taxon>
        <taxon>Prorocentraceae</taxon>
        <taxon>Prorocentrum</taxon>
    </lineage>
</organism>
<dbReference type="InterPro" id="IPR011992">
    <property type="entry name" value="EF-hand-dom_pair"/>
</dbReference>
<dbReference type="Pfam" id="PF13499">
    <property type="entry name" value="EF-hand_7"/>
    <property type="match status" value="1"/>
</dbReference>
<dbReference type="Gene3D" id="1.10.238.10">
    <property type="entry name" value="EF-hand"/>
    <property type="match status" value="1"/>
</dbReference>